<feature type="transmembrane region" description="Helical" evidence="1">
    <location>
        <begin position="21"/>
        <end position="45"/>
    </location>
</feature>
<dbReference type="AlphaFoldDB" id="W4VC94"/>
<dbReference type="GO" id="GO:0005886">
    <property type="term" value="C:plasma membrane"/>
    <property type="evidence" value="ECO:0007669"/>
    <property type="project" value="UniProtKB-SubCell"/>
</dbReference>
<feature type="transmembrane region" description="Helical" evidence="1">
    <location>
        <begin position="171"/>
        <end position="193"/>
    </location>
</feature>
<dbReference type="OrthoDB" id="72437at2"/>
<dbReference type="PANTHER" id="PTHR37305">
    <property type="entry name" value="INTEGRAL MEMBRANE PROTEIN-RELATED"/>
    <property type="match status" value="1"/>
</dbReference>
<dbReference type="PANTHER" id="PTHR37305:SF1">
    <property type="entry name" value="MEMBRANE PROTEIN"/>
    <property type="match status" value="1"/>
</dbReference>
<proteinExistence type="predicted"/>
<feature type="transmembrane region" description="Helical" evidence="1">
    <location>
        <begin position="127"/>
        <end position="159"/>
    </location>
</feature>
<name>W4VC94_9FIRM</name>
<comment type="caution">
    <text evidence="2">The sequence shown here is derived from an EMBL/GenBank/DDBJ whole genome shotgun (WGS) entry which is preliminary data.</text>
</comment>
<dbReference type="STRING" id="1294263.JCM21531_4466"/>
<feature type="transmembrane region" description="Helical" evidence="1">
    <location>
        <begin position="87"/>
        <end position="106"/>
    </location>
</feature>
<protein>
    <submittedName>
        <fullName evidence="2">ABC-type transport system</fullName>
    </submittedName>
</protein>
<keyword evidence="1" id="KW-0472">Membrane</keyword>
<evidence type="ECO:0000313" key="2">
    <source>
        <dbReference type="EMBL" id="GAE90822.1"/>
    </source>
</evidence>
<dbReference type="Pfam" id="PF12679">
    <property type="entry name" value="ABC2_membrane_2"/>
    <property type="match status" value="1"/>
</dbReference>
<keyword evidence="1" id="KW-0812">Transmembrane</keyword>
<dbReference type="RefSeq" id="WP_038291381.1">
    <property type="nucleotide sequence ID" value="NZ_BAVR01000096.1"/>
</dbReference>
<sequence length="261" mass="28859">MKEVQKALIYKDIKEITSSKQTLIPMIVVPLIIMVALPLALMIAARYGEGSLNGMDEMIKNIKGRFIYENEAQLIIELAVNYMFPNLFLLIPIMASSIIAASSFVGEKERKTMESLLYTPMSVKQLFTAKVIGTAIPAYIISLICFVVFGVIVNIGGWFYFGKLIFPNLKWSILVFWVTPAVTILSIAIMVFVSAKAETFLNAQQMSGFIVVPVILLFIGQVSGLFMLNTLILLAAGAVLYVADYILIKTAAGRFVPEKLL</sequence>
<keyword evidence="3" id="KW-1185">Reference proteome</keyword>
<dbReference type="GO" id="GO:0140359">
    <property type="term" value="F:ABC-type transporter activity"/>
    <property type="evidence" value="ECO:0007669"/>
    <property type="project" value="InterPro"/>
</dbReference>
<reference evidence="2" key="1">
    <citation type="journal article" date="2014" name="Genome Announc.">
        <title>Draft Genome Sequence of Clostridium straminisolvens Strain JCM 21531T, Isolated from a Cellulose-Degrading Bacterial Community.</title>
        <authorList>
            <person name="Yuki M."/>
            <person name="Oshima K."/>
            <person name="Suda W."/>
            <person name="Sakamoto M."/>
            <person name="Kitamura K."/>
            <person name="Iida T."/>
            <person name="Hattori M."/>
            <person name="Ohkuma M."/>
        </authorList>
    </citation>
    <scope>NUCLEOTIDE SEQUENCE [LARGE SCALE GENOMIC DNA]</scope>
    <source>
        <strain evidence="2">JCM 21531</strain>
    </source>
</reference>
<gene>
    <name evidence="2" type="ORF">JCM21531_4466</name>
</gene>
<accession>W4VC94</accession>
<organism evidence="2 3">
    <name type="scientific">Acetivibrio straminisolvens JCM 21531</name>
    <dbReference type="NCBI Taxonomy" id="1294263"/>
    <lineage>
        <taxon>Bacteria</taxon>
        <taxon>Bacillati</taxon>
        <taxon>Bacillota</taxon>
        <taxon>Clostridia</taxon>
        <taxon>Eubacteriales</taxon>
        <taxon>Oscillospiraceae</taxon>
        <taxon>Acetivibrio</taxon>
    </lineage>
</organism>
<evidence type="ECO:0000256" key="1">
    <source>
        <dbReference type="SAM" id="Phobius"/>
    </source>
</evidence>
<keyword evidence="1" id="KW-1133">Transmembrane helix</keyword>
<dbReference type="Proteomes" id="UP000019109">
    <property type="component" value="Unassembled WGS sequence"/>
</dbReference>
<feature type="transmembrane region" description="Helical" evidence="1">
    <location>
        <begin position="225"/>
        <end position="247"/>
    </location>
</feature>
<feature type="transmembrane region" description="Helical" evidence="1">
    <location>
        <begin position="200"/>
        <end position="219"/>
    </location>
</feature>
<evidence type="ECO:0000313" key="3">
    <source>
        <dbReference type="Proteomes" id="UP000019109"/>
    </source>
</evidence>
<dbReference type="EMBL" id="BAVR01000096">
    <property type="protein sequence ID" value="GAE90822.1"/>
    <property type="molecule type" value="Genomic_DNA"/>
</dbReference>